<dbReference type="KEGG" id="pgb:H744_2c0196"/>
<name>A0A0C5WPF1_9GAMM</name>
<dbReference type="HOGENOM" id="CLU_114480_0_0_6"/>
<dbReference type="InterPro" id="IPR038727">
    <property type="entry name" value="NadR/Ttd14_AAA_dom"/>
</dbReference>
<feature type="domain" description="NadR/Ttd14 AAA" evidence="1">
    <location>
        <begin position="20"/>
        <end position="181"/>
    </location>
</feature>
<gene>
    <name evidence="2" type="ORF">H744_2c0196</name>
</gene>
<dbReference type="PATRIC" id="fig|658445.3.peg.2087"/>
<dbReference type="InterPro" id="IPR027417">
    <property type="entry name" value="P-loop_NTPase"/>
</dbReference>
<evidence type="ECO:0000259" key="1">
    <source>
        <dbReference type="Pfam" id="PF13521"/>
    </source>
</evidence>
<proteinExistence type="predicted"/>
<dbReference type="SUPFAM" id="SSF52540">
    <property type="entry name" value="P-loop containing nucleoside triphosphate hydrolases"/>
    <property type="match status" value="1"/>
</dbReference>
<dbReference type="AlphaFoldDB" id="A0A0C5WPF1"/>
<dbReference type="Pfam" id="PF13521">
    <property type="entry name" value="AAA_28"/>
    <property type="match status" value="1"/>
</dbReference>
<keyword evidence="3" id="KW-1185">Reference proteome</keyword>
<evidence type="ECO:0000313" key="2">
    <source>
        <dbReference type="EMBL" id="AJR06949.1"/>
    </source>
</evidence>
<dbReference type="EMBL" id="CP005974">
    <property type="protein sequence ID" value="AJR06949.1"/>
    <property type="molecule type" value="Genomic_DNA"/>
</dbReference>
<protein>
    <submittedName>
        <fullName evidence="2">Putative transcriptional regulator</fullName>
    </submittedName>
</protein>
<accession>A0A0C5WPF1</accession>
<dbReference type="Gene3D" id="3.40.50.300">
    <property type="entry name" value="P-loop containing nucleotide triphosphate hydrolases"/>
    <property type="match status" value="1"/>
</dbReference>
<evidence type="ECO:0000313" key="3">
    <source>
        <dbReference type="Proteomes" id="UP000032303"/>
    </source>
</evidence>
<sequence>MGGLLYLNPTKKRRTTMQPIIITGGPGAGKTSLLDALARRGYMTFPEVSRALIREQAALPGGVLPWTDLPRFAALCLDRMSNQREQAKRGTMPAFVDRAIGDICAYLTIGGIEVEEHYQAMAKGYFPTVFVCAPHGDIYVQDDERPHSFAEAEQIHRQLIATYRELGYEVVDVPWGSIEQRATWLLARLKQE</sequence>
<dbReference type="Proteomes" id="UP000032303">
    <property type="component" value="Chromosome 2"/>
</dbReference>
<organism evidence="2 3">
    <name type="scientific">Photobacterium gaetbulicola Gung47</name>
    <dbReference type="NCBI Taxonomy" id="658445"/>
    <lineage>
        <taxon>Bacteria</taxon>
        <taxon>Pseudomonadati</taxon>
        <taxon>Pseudomonadota</taxon>
        <taxon>Gammaproteobacteria</taxon>
        <taxon>Vibrionales</taxon>
        <taxon>Vibrionaceae</taxon>
        <taxon>Photobacterium</taxon>
    </lineage>
</organism>
<reference evidence="2 3" key="1">
    <citation type="submission" date="2013-05" db="EMBL/GenBank/DDBJ databases">
        <title>Complete genome sequence of the lipase-producing bacterium Photobacterium gaetbulicola Gung47.</title>
        <authorList>
            <person name="Kim Y.-O."/>
        </authorList>
    </citation>
    <scope>NUCLEOTIDE SEQUENCE [LARGE SCALE GENOMIC DNA]</scope>
    <source>
        <strain evidence="2 3">Gung47</strain>
    </source>
</reference>